<feature type="transmembrane region" description="Helical" evidence="3">
    <location>
        <begin position="34"/>
        <end position="57"/>
    </location>
</feature>
<dbReference type="InterPro" id="IPR016047">
    <property type="entry name" value="M23ase_b-sheet_dom"/>
</dbReference>
<feature type="region of interest" description="Disordered" evidence="2">
    <location>
        <begin position="58"/>
        <end position="82"/>
    </location>
</feature>
<keyword evidence="6" id="KW-1185">Reference proteome</keyword>
<dbReference type="CDD" id="cd12797">
    <property type="entry name" value="M23_peptidase"/>
    <property type="match status" value="1"/>
</dbReference>
<dbReference type="EC" id="3.4.-.-" evidence="5"/>
<evidence type="ECO:0000256" key="3">
    <source>
        <dbReference type="SAM" id="Phobius"/>
    </source>
</evidence>
<keyword evidence="3" id="KW-0812">Transmembrane</keyword>
<protein>
    <submittedName>
        <fullName evidence="5">M23 family metallopeptidase</fullName>
        <ecNumber evidence="5">3.4.-.-</ecNumber>
    </submittedName>
</protein>
<keyword evidence="3" id="KW-1133">Transmembrane helix</keyword>
<dbReference type="Pfam" id="PF01551">
    <property type="entry name" value="Peptidase_M23"/>
    <property type="match status" value="1"/>
</dbReference>
<sequence length="290" mass="30026">MRRTPEVTAGGGGSGPSAPSATRRGSGAGHARRAGAVVLAVVLLLVVLLPASAPAAVSGVRAARPPRAGAAGAAPARDAVRSGTAFDGERAWPLAGRPRVVRGWEPSENPYGPGHRGVDLAAGTGAVVRAAATGRVSFAGQVAGRGVVAVEVAGSGDPPLRFTYEPVRAHVAKGDEVAAGQLVGTTGTGASHCAARCLHWGLRREDTYLDPLSLLPRSLLLRGPSRLLPVFGVPVPQAAPQPTRAVRRRTRGVRGGRERHDGGARHDGRAWRGRRGRDARRTRVVWPVRT</sequence>
<keyword evidence="5" id="KW-0378">Hydrolase</keyword>
<comment type="caution">
    <text evidence="5">The sequence shown here is derived from an EMBL/GenBank/DDBJ whole genome shotgun (WGS) entry which is preliminary data.</text>
</comment>
<dbReference type="PANTHER" id="PTHR21666:SF289">
    <property type="entry name" value="L-ALA--D-GLU ENDOPEPTIDASE"/>
    <property type="match status" value="1"/>
</dbReference>
<dbReference type="SUPFAM" id="SSF51261">
    <property type="entry name" value="Duplicated hybrid motif"/>
    <property type="match status" value="1"/>
</dbReference>
<reference evidence="6" key="1">
    <citation type="submission" date="2023-07" db="EMBL/GenBank/DDBJ databases">
        <title>30 novel species of actinomycetes from the DSMZ collection.</title>
        <authorList>
            <person name="Nouioui I."/>
        </authorList>
    </citation>
    <scope>NUCLEOTIDE SEQUENCE [LARGE SCALE GENOMIC DNA]</scope>
    <source>
        <strain evidence="6">DSM 41770</strain>
    </source>
</reference>
<evidence type="ECO:0000313" key="6">
    <source>
        <dbReference type="Proteomes" id="UP001183777"/>
    </source>
</evidence>
<gene>
    <name evidence="5" type="ORF">RM649_13750</name>
</gene>
<accession>A0ABU2RIL8</accession>
<feature type="compositionally biased region" description="Basic residues" evidence="2">
    <location>
        <begin position="245"/>
        <end position="254"/>
    </location>
</feature>
<feature type="region of interest" description="Disordered" evidence="2">
    <location>
        <begin position="1"/>
        <end position="28"/>
    </location>
</feature>
<name>A0ABU2RIL8_9ACTN</name>
<evidence type="ECO:0000256" key="1">
    <source>
        <dbReference type="ARBA" id="ARBA00022729"/>
    </source>
</evidence>
<feature type="region of interest" description="Disordered" evidence="2">
    <location>
        <begin position="240"/>
        <end position="276"/>
    </location>
</feature>
<evidence type="ECO:0000256" key="2">
    <source>
        <dbReference type="SAM" id="MobiDB-lite"/>
    </source>
</evidence>
<dbReference type="RefSeq" id="WP_311656561.1">
    <property type="nucleotide sequence ID" value="NZ_JAVREX010000005.1"/>
</dbReference>
<dbReference type="InterPro" id="IPR011055">
    <property type="entry name" value="Dup_hybrid_motif"/>
</dbReference>
<keyword evidence="1" id="KW-0732">Signal</keyword>
<feature type="compositionally biased region" description="Low complexity" evidence="2">
    <location>
        <begin position="58"/>
        <end position="77"/>
    </location>
</feature>
<keyword evidence="3" id="KW-0472">Membrane</keyword>
<evidence type="ECO:0000259" key="4">
    <source>
        <dbReference type="Pfam" id="PF01551"/>
    </source>
</evidence>
<dbReference type="Gene3D" id="2.70.70.10">
    <property type="entry name" value="Glucose Permease (Domain IIA)"/>
    <property type="match status" value="1"/>
</dbReference>
<dbReference type="PANTHER" id="PTHR21666">
    <property type="entry name" value="PEPTIDASE-RELATED"/>
    <property type="match status" value="1"/>
</dbReference>
<dbReference type="EMBL" id="JAVREX010000005">
    <property type="protein sequence ID" value="MDT0428708.1"/>
    <property type="molecule type" value="Genomic_DNA"/>
</dbReference>
<feature type="compositionally biased region" description="Basic and acidic residues" evidence="2">
    <location>
        <begin position="255"/>
        <end position="270"/>
    </location>
</feature>
<proteinExistence type="predicted"/>
<dbReference type="InterPro" id="IPR050570">
    <property type="entry name" value="Cell_wall_metabolism_enzyme"/>
</dbReference>
<dbReference type="Proteomes" id="UP001183777">
    <property type="component" value="Unassembled WGS sequence"/>
</dbReference>
<organism evidence="5 6">
    <name type="scientific">Streptomyces salyersiae</name>
    <dbReference type="NCBI Taxonomy" id="3075530"/>
    <lineage>
        <taxon>Bacteria</taxon>
        <taxon>Bacillati</taxon>
        <taxon>Actinomycetota</taxon>
        <taxon>Actinomycetes</taxon>
        <taxon>Kitasatosporales</taxon>
        <taxon>Streptomycetaceae</taxon>
        <taxon>Streptomyces</taxon>
    </lineage>
</organism>
<feature type="domain" description="M23ase beta-sheet core" evidence="4">
    <location>
        <begin position="114"/>
        <end position="211"/>
    </location>
</feature>
<evidence type="ECO:0000313" key="5">
    <source>
        <dbReference type="EMBL" id="MDT0428708.1"/>
    </source>
</evidence>
<dbReference type="GO" id="GO:0016787">
    <property type="term" value="F:hydrolase activity"/>
    <property type="evidence" value="ECO:0007669"/>
    <property type="project" value="UniProtKB-KW"/>
</dbReference>
<feature type="compositionally biased region" description="Low complexity" evidence="2">
    <location>
        <begin position="16"/>
        <end position="25"/>
    </location>
</feature>